<dbReference type="GO" id="GO:0008010">
    <property type="term" value="F:structural constituent of chitin-based larval cuticle"/>
    <property type="evidence" value="ECO:0007669"/>
    <property type="project" value="TreeGrafter"/>
</dbReference>
<evidence type="ECO:0000256" key="3">
    <source>
        <dbReference type="SAM" id="MobiDB-lite"/>
    </source>
</evidence>
<dbReference type="AlphaFoldDB" id="A0A182NII2"/>
<evidence type="ECO:0000256" key="1">
    <source>
        <dbReference type="ARBA" id="ARBA00022460"/>
    </source>
</evidence>
<protein>
    <submittedName>
        <fullName evidence="4">Uncharacterized protein</fullName>
    </submittedName>
</protein>
<dbReference type="EnsemblMetazoa" id="ADIR007456-RA">
    <property type="protein sequence ID" value="ADIR007456-PA"/>
    <property type="gene ID" value="ADIR007456"/>
</dbReference>
<dbReference type="InterPro" id="IPR031311">
    <property type="entry name" value="CHIT_BIND_RR_consensus"/>
</dbReference>
<dbReference type="VEuPathDB" id="VectorBase:ADIR007456"/>
<organism evidence="4 5">
    <name type="scientific">Anopheles dirus</name>
    <dbReference type="NCBI Taxonomy" id="7168"/>
    <lineage>
        <taxon>Eukaryota</taxon>
        <taxon>Metazoa</taxon>
        <taxon>Ecdysozoa</taxon>
        <taxon>Arthropoda</taxon>
        <taxon>Hexapoda</taxon>
        <taxon>Insecta</taxon>
        <taxon>Pterygota</taxon>
        <taxon>Neoptera</taxon>
        <taxon>Endopterygota</taxon>
        <taxon>Diptera</taxon>
        <taxon>Nematocera</taxon>
        <taxon>Culicoidea</taxon>
        <taxon>Culicidae</taxon>
        <taxon>Anophelinae</taxon>
        <taxon>Anopheles</taxon>
    </lineage>
</organism>
<dbReference type="Proteomes" id="UP000075884">
    <property type="component" value="Unassembled WGS sequence"/>
</dbReference>
<feature type="compositionally biased region" description="Basic and acidic residues" evidence="3">
    <location>
        <begin position="72"/>
        <end position="86"/>
    </location>
</feature>
<dbReference type="GO" id="GO:0062129">
    <property type="term" value="C:chitin-based extracellular matrix"/>
    <property type="evidence" value="ECO:0007669"/>
    <property type="project" value="TreeGrafter"/>
</dbReference>
<dbReference type="InterPro" id="IPR050468">
    <property type="entry name" value="Cuticle_Struct_Prot"/>
</dbReference>
<dbReference type="STRING" id="7168.A0A182NII2"/>
<dbReference type="InterPro" id="IPR000618">
    <property type="entry name" value="Insect_cuticle"/>
</dbReference>
<reference evidence="5" key="1">
    <citation type="submission" date="2013-03" db="EMBL/GenBank/DDBJ databases">
        <title>The Genome Sequence of Anopheles dirus WRAIR2.</title>
        <authorList>
            <consortium name="The Broad Institute Genomics Platform"/>
            <person name="Neafsey D.E."/>
            <person name="Walton C."/>
            <person name="Walker B."/>
            <person name="Young S.K."/>
            <person name="Zeng Q."/>
            <person name="Gargeya S."/>
            <person name="Fitzgerald M."/>
            <person name="Haas B."/>
            <person name="Abouelleil A."/>
            <person name="Allen A.W."/>
            <person name="Alvarado L."/>
            <person name="Arachchi H.M."/>
            <person name="Berlin A.M."/>
            <person name="Chapman S.B."/>
            <person name="Gainer-Dewar J."/>
            <person name="Goldberg J."/>
            <person name="Griggs A."/>
            <person name="Gujja S."/>
            <person name="Hansen M."/>
            <person name="Howarth C."/>
            <person name="Imamovic A."/>
            <person name="Ireland A."/>
            <person name="Larimer J."/>
            <person name="McCowan C."/>
            <person name="Murphy C."/>
            <person name="Pearson M."/>
            <person name="Poon T.W."/>
            <person name="Priest M."/>
            <person name="Roberts A."/>
            <person name="Saif S."/>
            <person name="Shea T."/>
            <person name="Sisk P."/>
            <person name="Sykes S."/>
            <person name="Wortman J."/>
            <person name="Nusbaum C."/>
            <person name="Birren B."/>
        </authorList>
    </citation>
    <scope>NUCLEOTIDE SEQUENCE [LARGE SCALE GENOMIC DNA]</scope>
    <source>
        <strain evidence="5">WRAIR2</strain>
    </source>
</reference>
<dbReference type="PANTHER" id="PTHR10380:SF192">
    <property type="entry name" value="GEO02312P1"/>
    <property type="match status" value="1"/>
</dbReference>
<evidence type="ECO:0000256" key="2">
    <source>
        <dbReference type="PROSITE-ProRule" id="PRU00497"/>
    </source>
</evidence>
<dbReference type="PRINTS" id="PR00947">
    <property type="entry name" value="CUTICLE"/>
</dbReference>
<reference evidence="4" key="2">
    <citation type="submission" date="2020-05" db="UniProtKB">
        <authorList>
            <consortium name="EnsemblMetazoa"/>
        </authorList>
    </citation>
    <scope>IDENTIFICATION</scope>
    <source>
        <strain evidence="4">WRAIR2</strain>
    </source>
</reference>
<dbReference type="PANTHER" id="PTHR10380">
    <property type="entry name" value="CUTICLE PROTEIN"/>
    <property type="match status" value="1"/>
</dbReference>
<dbReference type="PROSITE" id="PS51155">
    <property type="entry name" value="CHIT_BIND_RR_2"/>
    <property type="match status" value="6"/>
</dbReference>
<keyword evidence="5" id="KW-1185">Reference proteome</keyword>
<proteinExistence type="predicted"/>
<feature type="region of interest" description="Disordered" evidence="3">
    <location>
        <begin position="69"/>
        <end position="89"/>
    </location>
</feature>
<evidence type="ECO:0000313" key="5">
    <source>
        <dbReference type="Proteomes" id="UP000075884"/>
    </source>
</evidence>
<keyword evidence="1 2" id="KW-0193">Cuticle</keyword>
<dbReference type="Pfam" id="PF00379">
    <property type="entry name" value="Chitin_bind_4"/>
    <property type="match status" value="6"/>
</dbReference>
<accession>A0A182NII2</accession>
<name>A0A182NII2_9DIPT</name>
<evidence type="ECO:0000313" key="4">
    <source>
        <dbReference type="EnsemblMetazoa" id="ADIR007456-PA"/>
    </source>
</evidence>
<dbReference type="PROSITE" id="PS00233">
    <property type="entry name" value="CHIT_BIND_RR_1"/>
    <property type="match status" value="4"/>
</dbReference>
<sequence>MPPRSPAGERTFIAAVVRSCRVVVLRAKPSIAIFVALAVFCLAQAQDEVQLVQFTNDNNVDGTYQFAYEQSDGQKREEKGELKPVEGAEEPALSVTGSYEYTDPNGQRYRVDYVADERGYRPTICLIVLVAFVSPGAHGAPAQDVDPNLKTFYHEMDDTEQMYTYATKDGTKREETISWDSGKLVISGYYRYLGPDGVLYTVQYVADENGFRPLGAHLPGADPDPDLYTISSPFGGAISKTVLLSLVALVLSLALSAGARPTEEQDSNVDHFEHTRDQHGGQSFSYKTKDGQWRDESIEVNPKTGSLVVTGWYRYTGPDGVSYQVKYVADENGFRPQGMHLPGADLSDPSAFSVLTPLADAGVSRTVLLSLILVLLCVLLSAALTSCAPIEDENSDLISYENVRTDSGYRFSYETKDGQAREEVGEIDPQTGVMTVTGWYSFRAPDGTEHRTDFIADENGYRIEELEAPMIESAGAPLNNALLLSLIPVLLCVFLCAALSSSAPVEADNSDLINYENVKTDSGYRFSYETKDGQAREEVGVFDPKTGVMTVTGWYSFRAPDGTTHRTDFIADENGYRIIELAVPVAPQLAGSPISNAVLLSLLAGLFGLLLVTSVLTAPLDDSQNAEILRYSSENIGIDGYRFDFATSDGTSRTEEAELRNAGTDNEAIVVRGSYSYTGPDGTVYVINYVADENGFQPEGAHIPK</sequence>